<dbReference type="GO" id="GO:0030313">
    <property type="term" value="C:cell envelope"/>
    <property type="evidence" value="ECO:0007669"/>
    <property type="project" value="UniProtKB-SubCell"/>
</dbReference>
<dbReference type="EMBL" id="CP060635">
    <property type="protein sequence ID" value="QNM09814.1"/>
    <property type="molecule type" value="Genomic_DNA"/>
</dbReference>
<evidence type="ECO:0000259" key="5">
    <source>
        <dbReference type="Pfam" id="PF13407"/>
    </source>
</evidence>
<dbReference type="Pfam" id="PF13407">
    <property type="entry name" value="Peripla_BP_4"/>
    <property type="match status" value="1"/>
</dbReference>
<dbReference type="KEGG" id="whj:H9Q79_05885"/>
<dbReference type="InterPro" id="IPR025997">
    <property type="entry name" value="SBP_2_dom"/>
</dbReference>
<sequence>MRKKLSMVLTAAMLAGIMAGCSDSAADSSKVSAESSDESKTASAASSTDDKEVYEIGICCANFETPMQVAWMNAATEALDAYGNYKVDQQDGKDDPATQTQIIENFITQKKDMVIVAPTQTDALVAAVKECNEAGIPVITVNRTLGEGAEVLTEVNMDCVEAGRMSAQMVEKLLGGEGKVAYLIGTLGAGPQIQESEGFYKYLEDKPEIEVVFEQTTEWNKETAIQVVENMLQKFPAGEIDAIVCQGPDDAVGAVAACEAAGRTELLGKIIAFDYPSYVKEAIEAGTVYGTINQDPRLQGVLAAEVANEYFSNADAEFGALSSIELSVVTKENADDYEVAW</sequence>
<feature type="chain" id="PRO_5039642939" evidence="4">
    <location>
        <begin position="26"/>
        <end position="341"/>
    </location>
</feature>
<dbReference type="InterPro" id="IPR028082">
    <property type="entry name" value="Peripla_BP_I"/>
</dbReference>
<dbReference type="AlphaFoldDB" id="A0A7G9GG82"/>
<dbReference type="GO" id="GO:0030246">
    <property type="term" value="F:carbohydrate binding"/>
    <property type="evidence" value="ECO:0007669"/>
    <property type="project" value="UniProtKB-ARBA"/>
</dbReference>
<feature type="domain" description="Periplasmic binding protein" evidence="5">
    <location>
        <begin position="56"/>
        <end position="311"/>
    </location>
</feature>
<dbReference type="Gene3D" id="3.40.50.2300">
    <property type="match status" value="2"/>
</dbReference>
<dbReference type="PROSITE" id="PS51257">
    <property type="entry name" value="PROKAR_LIPOPROTEIN"/>
    <property type="match status" value="1"/>
</dbReference>
<comment type="subcellular location">
    <subcellularLocation>
        <location evidence="1">Cell envelope</location>
    </subcellularLocation>
</comment>
<dbReference type="RefSeq" id="WP_118643887.1">
    <property type="nucleotide sequence ID" value="NZ_CP060635.1"/>
</dbReference>
<comment type="similarity">
    <text evidence="2">Belongs to the bacterial solute-binding protein 2 family.</text>
</comment>
<reference evidence="6 7" key="1">
    <citation type="submission" date="2020-08" db="EMBL/GenBank/DDBJ databases">
        <authorList>
            <person name="Liu C."/>
            <person name="Sun Q."/>
        </authorList>
    </citation>
    <scope>NUCLEOTIDE SEQUENCE [LARGE SCALE GENOMIC DNA]</scope>
    <source>
        <strain evidence="6 7">NSJ-29</strain>
    </source>
</reference>
<keyword evidence="3 4" id="KW-0732">Signal</keyword>
<name>A0A7G9GG82_9FIRM</name>
<dbReference type="CDD" id="cd01536">
    <property type="entry name" value="PBP1_ABC_sugar_binding-like"/>
    <property type="match status" value="1"/>
</dbReference>
<evidence type="ECO:0000256" key="3">
    <source>
        <dbReference type="ARBA" id="ARBA00022729"/>
    </source>
</evidence>
<feature type="signal peptide" evidence="4">
    <location>
        <begin position="1"/>
        <end position="25"/>
    </location>
</feature>
<evidence type="ECO:0000256" key="2">
    <source>
        <dbReference type="ARBA" id="ARBA00007639"/>
    </source>
</evidence>
<protein>
    <submittedName>
        <fullName evidence="6">Substrate-binding domain-containing protein</fullName>
    </submittedName>
</protein>
<dbReference type="PANTHER" id="PTHR46847:SF1">
    <property type="entry name" value="D-ALLOSE-BINDING PERIPLASMIC PROTEIN-RELATED"/>
    <property type="match status" value="1"/>
</dbReference>
<evidence type="ECO:0000313" key="7">
    <source>
        <dbReference type="Proteomes" id="UP000515860"/>
    </source>
</evidence>
<evidence type="ECO:0000313" key="6">
    <source>
        <dbReference type="EMBL" id="QNM09814.1"/>
    </source>
</evidence>
<proteinExistence type="inferred from homology"/>
<evidence type="ECO:0000256" key="1">
    <source>
        <dbReference type="ARBA" id="ARBA00004196"/>
    </source>
</evidence>
<dbReference type="PANTHER" id="PTHR46847">
    <property type="entry name" value="D-ALLOSE-BINDING PERIPLASMIC PROTEIN-RELATED"/>
    <property type="match status" value="1"/>
</dbReference>
<organism evidence="6 7">
    <name type="scientific">Wansuia hejianensis</name>
    <dbReference type="NCBI Taxonomy" id="2763667"/>
    <lineage>
        <taxon>Bacteria</taxon>
        <taxon>Bacillati</taxon>
        <taxon>Bacillota</taxon>
        <taxon>Clostridia</taxon>
        <taxon>Lachnospirales</taxon>
        <taxon>Lachnospiraceae</taxon>
        <taxon>Wansuia</taxon>
    </lineage>
</organism>
<accession>A0A7G9GG82</accession>
<dbReference type="Proteomes" id="UP000515860">
    <property type="component" value="Chromosome"/>
</dbReference>
<dbReference type="SUPFAM" id="SSF53822">
    <property type="entry name" value="Periplasmic binding protein-like I"/>
    <property type="match status" value="1"/>
</dbReference>
<gene>
    <name evidence="6" type="ORF">H9Q79_05885</name>
</gene>
<evidence type="ECO:0000256" key="4">
    <source>
        <dbReference type="SAM" id="SignalP"/>
    </source>
</evidence>
<keyword evidence="7" id="KW-1185">Reference proteome</keyword>